<dbReference type="PROSITE" id="PS50889">
    <property type="entry name" value="S4"/>
    <property type="match status" value="1"/>
</dbReference>
<dbReference type="InterPro" id="IPR002942">
    <property type="entry name" value="S4_RNA-bd"/>
</dbReference>
<feature type="domain" description="Pseudouridine synthase RsuA/RluA-like" evidence="4">
    <location>
        <begin position="78"/>
        <end position="237"/>
    </location>
</feature>
<dbReference type="Pfam" id="PF01479">
    <property type="entry name" value="S4"/>
    <property type="match status" value="1"/>
</dbReference>
<comment type="similarity">
    <text evidence="1">Belongs to the pseudouridine synthase RluA family.</text>
</comment>
<dbReference type="Gene3D" id="3.30.2350.10">
    <property type="entry name" value="Pseudouridine synthase"/>
    <property type="match status" value="1"/>
</dbReference>
<dbReference type="SUPFAM" id="SSF55120">
    <property type="entry name" value="Pseudouridine synthase"/>
    <property type="match status" value="1"/>
</dbReference>
<evidence type="ECO:0000259" key="4">
    <source>
        <dbReference type="Pfam" id="PF00849"/>
    </source>
</evidence>
<evidence type="ECO:0000313" key="7">
    <source>
        <dbReference type="Proteomes" id="UP000185544"/>
    </source>
</evidence>
<evidence type="ECO:0000256" key="1">
    <source>
        <dbReference type="ARBA" id="ARBA00010876"/>
    </source>
</evidence>
<sequence>MRLDKAVVRLTHGMSRACVKRAVQEGMVSVNGVRRAKGWCVSTGEVIALENMEKYTIAPALPCPEASLTLRLVSDAALIADKPAGQPTAPLRSLEVGTLANALVGHYPELAGIGYSPREPGLLHRLDTYTSGLVLVARHQKAFEVFSDALRSGNLCKRYLLVCASDGLPESGEIAFPIAAHPKDARKIHSCVHSYDQVKYAHRPALTTYRVVRRVHRWALVEAQVNCALRHQIRVHFMAIGYPLVGDSLYGGELIHGFNRHALHASYLFFKGKDGFEPWEVNSPLPPEMEALLVS</sequence>
<dbReference type="InterPro" id="IPR006224">
    <property type="entry name" value="PsdUridine_synth_RluA-like_CS"/>
</dbReference>
<dbReference type="Proteomes" id="UP000185544">
    <property type="component" value="Chromosome"/>
</dbReference>
<name>A0A1L6N044_9BACT</name>
<reference evidence="6 7" key="1">
    <citation type="submission" date="2016-08" db="EMBL/GenBank/DDBJ databases">
        <title>Identification and validation of antigenic proteins from Pajaroellobacter abortibovis using de-novo genome sequence assembly and reverse vaccinology.</title>
        <authorList>
            <person name="Welly B.T."/>
            <person name="Miller M.R."/>
            <person name="Stott J.L."/>
            <person name="Blanchard M.T."/>
            <person name="Islas-Trejo A.D."/>
            <person name="O'Rourke S.M."/>
            <person name="Young A.E."/>
            <person name="Medrano J.F."/>
            <person name="Van Eenennaam A.L."/>
        </authorList>
    </citation>
    <scope>NUCLEOTIDE SEQUENCE [LARGE SCALE GENOMIC DNA]</scope>
    <source>
        <strain evidence="6 7">BTF92-0548A/99-0131</strain>
    </source>
</reference>
<dbReference type="GO" id="GO:0140098">
    <property type="term" value="F:catalytic activity, acting on RNA"/>
    <property type="evidence" value="ECO:0007669"/>
    <property type="project" value="UniProtKB-ARBA"/>
</dbReference>
<dbReference type="AlphaFoldDB" id="A0A1L6N044"/>
<dbReference type="InterPro" id="IPR006145">
    <property type="entry name" value="PsdUridine_synth_RsuA/RluA"/>
</dbReference>
<dbReference type="InterPro" id="IPR036986">
    <property type="entry name" value="S4_RNA-bd_sf"/>
</dbReference>
<dbReference type="Pfam" id="PF00849">
    <property type="entry name" value="PseudoU_synth_2"/>
    <property type="match status" value="1"/>
</dbReference>
<dbReference type="SUPFAM" id="SSF55174">
    <property type="entry name" value="Alpha-L RNA-binding motif"/>
    <property type="match status" value="1"/>
</dbReference>
<evidence type="ECO:0000313" key="6">
    <source>
        <dbReference type="EMBL" id="APS00965.1"/>
    </source>
</evidence>
<proteinExistence type="inferred from homology"/>
<keyword evidence="3" id="KW-0694">RNA-binding</keyword>
<keyword evidence="7" id="KW-1185">Reference proteome</keyword>
<dbReference type="PROSITE" id="PS01129">
    <property type="entry name" value="PSI_RLU"/>
    <property type="match status" value="1"/>
</dbReference>
<dbReference type="PANTHER" id="PTHR21600:SF44">
    <property type="entry name" value="RIBOSOMAL LARGE SUBUNIT PSEUDOURIDINE SYNTHASE D"/>
    <property type="match status" value="1"/>
</dbReference>
<evidence type="ECO:0000259" key="5">
    <source>
        <dbReference type="Pfam" id="PF01479"/>
    </source>
</evidence>
<dbReference type="GO" id="GO:0003723">
    <property type="term" value="F:RNA binding"/>
    <property type="evidence" value="ECO:0007669"/>
    <property type="project" value="UniProtKB-KW"/>
</dbReference>
<dbReference type="CDD" id="cd02869">
    <property type="entry name" value="PseudoU_synth_RluA_like"/>
    <property type="match status" value="1"/>
</dbReference>
<evidence type="ECO:0000256" key="2">
    <source>
        <dbReference type="ARBA" id="ARBA00023235"/>
    </source>
</evidence>
<dbReference type="InterPro" id="IPR050188">
    <property type="entry name" value="RluA_PseudoU_synthase"/>
</dbReference>
<dbReference type="GO" id="GO:0000455">
    <property type="term" value="P:enzyme-directed rRNA pseudouridine synthesis"/>
    <property type="evidence" value="ECO:0007669"/>
    <property type="project" value="TreeGrafter"/>
</dbReference>
<evidence type="ECO:0000256" key="3">
    <source>
        <dbReference type="PROSITE-ProRule" id="PRU00182"/>
    </source>
</evidence>
<dbReference type="CDD" id="cd00165">
    <property type="entry name" value="S4"/>
    <property type="match status" value="1"/>
</dbReference>
<protein>
    <submittedName>
        <fullName evidence="6">Uncharacterized protein</fullName>
    </submittedName>
</protein>
<accession>A0A1L6N044</accession>
<dbReference type="PANTHER" id="PTHR21600">
    <property type="entry name" value="MITOCHONDRIAL RNA PSEUDOURIDINE SYNTHASE"/>
    <property type="match status" value="1"/>
</dbReference>
<dbReference type="STRING" id="1882918.BCY86_07940"/>
<organism evidence="6 7">
    <name type="scientific">Pajaroellobacter abortibovis</name>
    <dbReference type="NCBI Taxonomy" id="1882918"/>
    <lineage>
        <taxon>Bacteria</taxon>
        <taxon>Pseudomonadati</taxon>
        <taxon>Myxococcota</taxon>
        <taxon>Polyangia</taxon>
        <taxon>Polyangiales</taxon>
        <taxon>Polyangiaceae</taxon>
    </lineage>
</organism>
<dbReference type="OrthoDB" id="128480at2"/>
<dbReference type="EMBL" id="CP016908">
    <property type="protein sequence ID" value="APS00965.1"/>
    <property type="molecule type" value="Genomic_DNA"/>
</dbReference>
<gene>
    <name evidence="6" type="ORF">BCY86_07940</name>
</gene>
<feature type="domain" description="RNA-binding S4" evidence="5">
    <location>
        <begin position="1"/>
        <end position="47"/>
    </location>
</feature>
<dbReference type="GO" id="GO:0009982">
    <property type="term" value="F:pseudouridine synthase activity"/>
    <property type="evidence" value="ECO:0007669"/>
    <property type="project" value="InterPro"/>
</dbReference>
<dbReference type="InterPro" id="IPR020103">
    <property type="entry name" value="PsdUridine_synth_cat_dom_sf"/>
</dbReference>
<dbReference type="KEGG" id="pabo:BCY86_07940"/>
<keyword evidence="2" id="KW-0413">Isomerase</keyword>
<dbReference type="Gene3D" id="3.10.290.10">
    <property type="entry name" value="RNA-binding S4 domain"/>
    <property type="match status" value="1"/>
</dbReference>